<dbReference type="Pfam" id="PF07686">
    <property type="entry name" value="V-set"/>
    <property type="match status" value="1"/>
</dbReference>
<dbReference type="GO" id="GO:0001817">
    <property type="term" value="P:regulation of cytokine production"/>
    <property type="evidence" value="ECO:0007669"/>
    <property type="project" value="TreeGrafter"/>
</dbReference>
<proteinExistence type="predicted"/>
<reference evidence="11" key="1">
    <citation type="submission" date="2025-08" db="UniProtKB">
        <authorList>
            <consortium name="RefSeq"/>
        </authorList>
    </citation>
    <scope>IDENTIFICATION</scope>
    <source>
        <tissue evidence="11">Muscle</tissue>
    </source>
</reference>
<evidence type="ECO:0000256" key="4">
    <source>
        <dbReference type="ARBA" id="ARBA00023157"/>
    </source>
</evidence>
<protein>
    <submittedName>
        <fullName evidence="11">Myelin-oligodendrocyte glycoprotein-like</fullName>
    </submittedName>
</protein>
<dbReference type="GO" id="GO:1903037">
    <property type="term" value="P:regulation of leukocyte cell-cell adhesion"/>
    <property type="evidence" value="ECO:0007669"/>
    <property type="project" value="UniProtKB-ARBA"/>
</dbReference>
<dbReference type="AlphaFoldDB" id="A0A7R5K473"/>
<dbReference type="GO" id="GO:0009897">
    <property type="term" value="C:external side of plasma membrane"/>
    <property type="evidence" value="ECO:0007669"/>
    <property type="project" value="TreeGrafter"/>
</dbReference>
<evidence type="ECO:0000256" key="3">
    <source>
        <dbReference type="ARBA" id="ARBA00023136"/>
    </source>
</evidence>
<dbReference type="InParanoid" id="A0A7R5K473"/>
<dbReference type="InterPro" id="IPR007110">
    <property type="entry name" value="Ig-like_dom"/>
</dbReference>
<keyword evidence="6" id="KW-0393">Immunoglobulin domain</keyword>
<dbReference type="Proteomes" id="UP000504627">
    <property type="component" value="Unplaced"/>
</dbReference>
<feature type="signal peptide" evidence="8">
    <location>
        <begin position="1"/>
        <end position="23"/>
    </location>
</feature>
<dbReference type="SUPFAM" id="SSF48726">
    <property type="entry name" value="Immunoglobulin"/>
    <property type="match status" value="1"/>
</dbReference>
<name>A0A7R5K473_9PASS</name>
<feature type="domain" description="Ig-like" evidence="9">
    <location>
        <begin position="19"/>
        <end position="130"/>
    </location>
</feature>
<gene>
    <name evidence="11" type="primary">LOC120323051</name>
</gene>
<dbReference type="GO" id="GO:0050852">
    <property type="term" value="P:T cell receptor signaling pathway"/>
    <property type="evidence" value="ECO:0007669"/>
    <property type="project" value="TreeGrafter"/>
</dbReference>
<evidence type="ECO:0000313" key="10">
    <source>
        <dbReference type="Proteomes" id="UP000504627"/>
    </source>
</evidence>
<evidence type="ECO:0000256" key="6">
    <source>
        <dbReference type="ARBA" id="ARBA00023319"/>
    </source>
</evidence>
<keyword evidence="3" id="KW-0472">Membrane</keyword>
<dbReference type="GO" id="GO:0005102">
    <property type="term" value="F:signaling receptor binding"/>
    <property type="evidence" value="ECO:0007669"/>
    <property type="project" value="TreeGrafter"/>
</dbReference>
<evidence type="ECO:0000256" key="7">
    <source>
        <dbReference type="SAM" id="MobiDB-lite"/>
    </source>
</evidence>
<sequence>MKWETALWMVACLLVVSLPRGQPETCRAFVGETVVLPCSTTPPGELIFSKSMLYWQIDQKIVHFFQKGQDSLGTQDKRFRGRTSLFLDQMKHGNLSLKISNVQLQDNAEYTCIYKQDADHQTKKSNIKLSVSAPPRTEETPFPSGQSQVASRSPPETPCLAVFSLSLHLLVTLGVWHL</sequence>
<dbReference type="GO" id="GO:0050863">
    <property type="term" value="P:regulation of T cell activation"/>
    <property type="evidence" value="ECO:0007669"/>
    <property type="project" value="UniProtKB-ARBA"/>
</dbReference>
<evidence type="ECO:0000313" key="11">
    <source>
        <dbReference type="RefSeq" id="XP_039236141.1"/>
    </source>
</evidence>
<evidence type="ECO:0000256" key="5">
    <source>
        <dbReference type="ARBA" id="ARBA00023180"/>
    </source>
</evidence>
<feature type="chain" id="PRO_5030692247" evidence="8">
    <location>
        <begin position="24"/>
        <end position="178"/>
    </location>
</feature>
<dbReference type="InterPro" id="IPR013106">
    <property type="entry name" value="Ig_V-set"/>
</dbReference>
<evidence type="ECO:0000259" key="9">
    <source>
        <dbReference type="PROSITE" id="PS50835"/>
    </source>
</evidence>
<dbReference type="Gene3D" id="2.60.40.10">
    <property type="entry name" value="Immunoglobulins"/>
    <property type="match status" value="1"/>
</dbReference>
<accession>A0A7R5K473</accession>
<keyword evidence="5" id="KW-0325">Glycoprotein</keyword>
<dbReference type="PANTHER" id="PTHR24100:SF148">
    <property type="entry name" value="SELECTION AND UPKEEP OF INTRAEPITHELIAL T-CELLS PROTEIN 10-RELATED"/>
    <property type="match status" value="1"/>
</dbReference>
<dbReference type="SMART" id="SM00409">
    <property type="entry name" value="IG"/>
    <property type="match status" value="1"/>
</dbReference>
<comment type="subcellular location">
    <subcellularLocation>
        <location evidence="1">Membrane</location>
    </subcellularLocation>
</comment>
<dbReference type="InterPro" id="IPR003599">
    <property type="entry name" value="Ig_sub"/>
</dbReference>
<evidence type="ECO:0000256" key="8">
    <source>
        <dbReference type="SAM" id="SignalP"/>
    </source>
</evidence>
<dbReference type="InterPro" id="IPR036179">
    <property type="entry name" value="Ig-like_dom_sf"/>
</dbReference>
<dbReference type="GeneID" id="120323051"/>
<organism evidence="10 11">
    <name type="scientific">Pipra filicauda</name>
    <name type="common">Wire-tailed manakin</name>
    <dbReference type="NCBI Taxonomy" id="649802"/>
    <lineage>
        <taxon>Eukaryota</taxon>
        <taxon>Metazoa</taxon>
        <taxon>Chordata</taxon>
        <taxon>Craniata</taxon>
        <taxon>Vertebrata</taxon>
        <taxon>Euteleostomi</taxon>
        <taxon>Archelosauria</taxon>
        <taxon>Archosauria</taxon>
        <taxon>Dinosauria</taxon>
        <taxon>Saurischia</taxon>
        <taxon>Theropoda</taxon>
        <taxon>Coelurosauria</taxon>
        <taxon>Aves</taxon>
        <taxon>Neognathae</taxon>
        <taxon>Neoaves</taxon>
        <taxon>Telluraves</taxon>
        <taxon>Australaves</taxon>
        <taxon>Passeriformes</taxon>
        <taxon>Pipridae</taxon>
        <taxon>Pipra</taxon>
    </lineage>
</organism>
<dbReference type="InterPro" id="IPR013783">
    <property type="entry name" value="Ig-like_fold"/>
</dbReference>
<dbReference type="FunFam" id="2.60.40.10:FF:000142">
    <property type="entry name" value="V-set domain-containing T-cell activation inhibitor 1"/>
    <property type="match status" value="1"/>
</dbReference>
<keyword evidence="2 8" id="KW-0732">Signal</keyword>
<dbReference type="PANTHER" id="PTHR24100">
    <property type="entry name" value="BUTYROPHILIN"/>
    <property type="match status" value="1"/>
</dbReference>
<evidence type="ECO:0000256" key="1">
    <source>
        <dbReference type="ARBA" id="ARBA00004370"/>
    </source>
</evidence>
<keyword evidence="4" id="KW-1015">Disulfide bond</keyword>
<dbReference type="InterPro" id="IPR050504">
    <property type="entry name" value="IgSF_BTN/MOG"/>
</dbReference>
<feature type="region of interest" description="Disordered" evidence="7">
    <location>
        <begin position="130"/>
        <end position="153"/>
    </location>
</feature>
<keyword evidence="10" id="KW-1185">Reference proteome</keyword>
<dbReference type="PROSITE" id="PS50835">
    <property type="entry name" value="IG_LIKE"/>
    <property type="match status" value="1"/>
</dbReference>
<dbReference type="RefSeq" id="XP_039236141.1">
    <property type="nucleotide sequence ID" value="XM_039380207.1"/>
</dbReference>
<evidence type="ECO:0000256" key="2">
    <source>
        <dbReference type="ARBA" id="ARBA00022729"/>
    </source>
</evidence>